<dbReference type="Proteomes" id="UP001157006">
    <property type="component" value="Chromosome 6"/>
</dbReference>
<protein>
    <submittedName>
        <fullName evidence="1">Uncharacterized protein</fullName>
    </submittedName>
</protein>
<accession>A0AAV1BCB3</accession>
<dbReference type="AlphaFoldDB" id="A0AAV1BCB3"/>
<gene>
    <name evidence="1" type="ORF">VFH_VI189840</name>
</gene>
<sequence>MKATWHARNQTRFQNIVLLWKSSCNSIISSSSLADNKCNHSPNSSITEFVILKKTLLFKFILPSPRFRKRFCGVSFILVGSKSISTGLPEVFRSELLVVEFLGIILVSI</sequence>
<organism evidence="1 2">
    <name type="scientific">Vicia faba</name>
    <name type="common">Broad bean</name>
    <name type="synonym">Faba vulgaris</name>
    <dbReference type="NCBI Taxonomy" id="3906"/>
    <lineage>
        <taxon>Eukaryota</taxon>
        <taxon>Viridiplantae</taxon>
        <taxon>Streptophyta</taxon>
        <taxon>Embryophyta</taxon>
        <taxon>Tracheophyta</taxon>
        <taxon>Spermatophyta</taxon>
        <taxon>Magnoliopsida</taxon>
        <taxon>eudicotyledons</taxon>
        <taxon>Gunneridae</taxon>
        <taxon>Pentapetalae</taxon>
        <taxon>rosids</taxon>
        <taxon>fabids</taxon>
        <taxon>Fabales</taxon>
        <taxon>Fabaceae</taxon>
        <taxon>Papilionoideae</taxon>
        <taxon>50 kb inversion clade</taxon>
        <taxon>NPAAA clade</taxon>
        <taxon>Hologalegina</taxon>
        <taxon>IRL clade</taxon>
        <taxon>Fabeae</taxon>
        <taxon>Vicia</taxon>
    </lineage>
</organism>
<dbReference type="EMBL" id="OX451741">
    <property type="protein sequence ID" value="CAI8619822.1"/>
    <property type="molecule type" value="Genomic_DNA"/>
</dbReference>
<evidence type="ECO:0000313" key="2">
    <source>
        <dbReference type="Proteomes" id="UP001157006"/>
    </source>
</evidence>
<proteinExistence type="predicted"/>
<evidence type="ECO:0000313" key="1">
    <source>
        <dbReference type="EMBL" id="CAI8619822.1"/>
    </source>
</evidence>
<reference evidence="1 2" key="1">
    <citation type="submission" date="2023-01" db="EMBL/GenBank/DDBJ databases">
        <authorList>
            <person name="Kreplak J."/>
        </authorList>
    </citation>
    <scope>NUCLEOTIDE SEQUENCE [LARGE SCALE GENOMIC DNA]</scope>
</reference>
<keyword evidence="2" id="KW-1185">Reference proteome</keyword>
<name>A0AAV1BCB3_VICFA</name>